<dbReference type="Proteomes" id="UP000199542">
    <property type="component" value="Unassembled WGS sequence"/>
</dbReference>
<organism evidence="1 2">
    <name type="scientific">Rhizobium mongolense subsp. loessense</name>
    <dbReference type="NCBI Taxonomy" id="158890"/>
    <lineage>
        <taxon>Bacteria</taxon>
        <taxon>Pseudomonadati</taxon>
        <taxon>Pseudomonadota</taxon>
        <taxon>Alphaproteobacteria</taxon>
        <taxon>Hyphomicrobiales</taxon>
        <taxon>Rhizobiaceae</taxon>
        <taxon>Rhizobium/Agrobacterium group</taxon>
        <taxon>Rhizobium</taxon>
    </lineage>
</organism>
<protein>
    <submittedName>
        <fullName evidence="1">Uncharacterized protein</fullName>
    </submittedName>
</protein>
<reference evidence="1 2" key="1">
    <citation type="submission" date="2016-10" db="EMBL/GenBank/DDBJ databases">
        <authorList>
            <person name="de Groot N.N."/>
        </authorList>
    </citation>
    <scope>NUCLEOTIDE SEQUENCE [LARGE SCALE GENOMIC DNA]</scope>
    <source>
        <strain evidence="1 2">CGMCC 1.3401</strain>
    </source>
</reference>
<proteinExistence type="predicted"/>
<dbReference type="EMBL" id="FMTM01000014">
    <property type="protein sequence ID" value="SCW86166.1"/>
    <property type="molecule type" value="Genomic_DNA"/>
</dbReference>
<gene>
    <name evidence="1" type="ORF">SAMN02927900_05796</name>
</gene>
<evidence type="ECO:0000313" key="1">
    <source>
        <dbReference type="EMBL" id="SCW86166.1"/>
    </source>
</evidence>
<dbReference type="AlphaFoldDB" id="A0A1G4TXN2"/>
<name>A0A1G4TXN2_9HYPH</name>
<sequence length="197" mass="22651">MKGYRSDYDTPIIVNTKKLTDPEYWYAAKDRLMRDRGIKTLVNPIIHSRREVGDALHRGQHFFSDIRRDGIVIYEVDNQPLPAPHLLSAEQAGIVATGHFNARFPLAIGFLEGRLSSKKSRSSRARLRLVATKIEPGDLRTLAKPMSSTARLRRPAKCLEHRYEVFRQDRLLPEHEKYKLAGRDARIIPVDELEARI</sequence>
<accession>A0A1G4TXN2</accession>
<evidence type="ECO:0000313" key="2">
    <source>
        <dbReference type="Proteomes" id="UP000199542"/>
    </source>
</evidence>